<dbReference type="Proteomes" id="UP000594014">
    <property type="component" value="Chromosome"/>
</dbReference>
<protein>
    <submittedName>
        <fullName evidence="1">Phosphate butyryltransferase</fullName>
    </submittedName>
</protein>
<keyword evidence="2" id="KW-1185">Reference proteome</keyword>
<proteinExistence type="predicted"/>
<reference evidence="1" key="1">
    <citation type="submission" date="2019-08" db="EMBL/GenBank/DDBJ databases">
        <title>Genome sequence of Clostridiales bacterium MT110.</title>
        <authorList>
            <person name="Cao J."/>
        </authorList>
    </citation>
    <scope>NUCLEOTIDE SEQUENCE</scope>
    <source>
        <strain evidence="1">MT110</strain>
    </source>
</reference>
<gene>
    <name evidence="1" type="ORF">FRZ06_15730</name>
</gene>
<sequence>MEKRKSIPIRYIQRAILPLRRLSIIQAFLLRERSTFMYESFQALKETCLDSSAMKKRIVVAGAADEHALEAVFLAQEKGYVTPILIGNHDEVSRLVAQLGFEDAPYEIEHCSSETNPSSVAVGLIREGRGDFILKGKMETKDLLKPILNKESGLNAGGFITHFGIMELKGYHKLLAMSDSAVIPYPSLEDKIQITKLCSKALMKLGYENPVIGALCAVETINPKMPETLDAQQLQQLSEDGAFGAGIVVGPISFDLATRKEAAVIKGYPSPYAGEVDMLLVPNMVTGNVMSKIWNGDPENILAGCLIGADVPIALTSRSASMNEKLYSILLCTLLSGSKA</sequence>
<evidence type="ECO:0000313" key="1">
    <source>
        <dbReference type="EMBL" id="QOX64689.1"/>
    </source>
</evidence>
<dbReference type="EMBL" id="CP042469">
    <property type="protein sequence ID" value="QOX64689.1"/>
    <property type="molecule type" value="Genomic_DNA"/>
</dbReference>
<organism evidence="1 2">
    <name type="scientific">Anoxybacterium hadale</name>
    <dbReference type="NCBI Taxonomy" id="3408580"/>
    <lineage>
        <taxon>Bacteria</taxon>
        <taxon>Bacillati</taxon>
        <taxon>Bacillota</taxon>
        <taxon>Clostridia</taxon>
        <taxon>Peptostreptococcales</taxon>
        <taxon>Anaerovoracaceae</taxon>
        <taxon>Anoxybacterium</taxon>
    </lineage>
</organism>
<name>A0ACD1AEI1_9FIRM</name>
<accession>A0ACD1AEI1</accession>
<evidence type="ECO:0000313" key="2">
    <source>
        <dbReference type="Proteomes" id="UP000594014"/>
    </source>
</evidence>